<feature type="compositionally biased region" description="Low complexity" evidence="3">
    <location>
        <begin position="34"/>
        <end position="55"/>
    </location>
</feature>
<feature type="domain" description="NAD-dependent epimerase/dehydratase" evidence="4">
    <location>
        <begin position="64"/>
        <end position="270"/>
    </location>
</feature>
<dbReference type="PANTHER" id="PTHR10366">
    <property type="entry name" value="NAD DEPENDENT EPIMERASE/DEHYDRATASE"/>
    <property type="match status" value="1"/>
</dbReference>
<evidence type="ECO:0000313" key="5">
    <source>
        <dbReference type="EMBL" id="CAK7211499.1"/>
    </source>
</evidence>
<dbReference type="Pfam" id="PF01370">
    <property type="entry name" value="Epimerase"/>
    <property type="match status" value="1"/>
</dbReference>
<dbReference type="InterPro" id="IPR036291">
    <property type="entry name" value="NAD(P)-bd_dom_sf"/>
</dbReference>
<evidence type="ECO:0000256" key="3">
    <source>
        <dbReference type="SAM" id="MobiDB-lite"/>
    </source>
</evidence>
<name>A0ABP0AWI2_9PEZI</name>
<evidence type="ECO:0000313" key="6">
    <source>
        <dbReference type="Proteomes" id="UP001642405"/>
    </source>
</evidence>
<protein>
    <recommendedName>
        <fullName evidence="4">NAD-dependent epimerase/dehydratase domain-containing protein</fullName>
    </recommendedName>
</protein>
<sequence length="440" mass="46362">MDSATAPETEVKPPAAPTPAGQPVSVAQNPLAETARATAPVSAPVSAPISAPVSTENSNASTTVLVTGGTGFIASHLILQLLGGGYSVRATLRSLAKEAGVRESLSAAFTSTGADAASHLDRLTVVAADLDKDDCWADAVRGCTYVHHVASPFPATDPKTEDEVIGPAREGALRVLRAAQEATTTVQRVVLTSSFAAISYGHPPSPGRVFTEKDWSVDGPGLPAYHKSKLLAERAAWEYVQSLPEPEQGSGRDKNIELVVINPVGTFGPVLPGTAPSPSVSLVRGLLDDTASRFMIPQLYFNMVDVRDVADLHMRAMTVASSVVGSRMKGQKGQQPRFLAVADGRPTSLEAIAMAIRKERPQLAKARGVPTLTAPNWMVRAAAIFDSKARSLVPLLGAAAVRVASNEKAKQELGWRPRPIHETILATVDSLIEAEEAQTK</sequence>
<keyword evidence="6" id="KW-1185">Reference proteome</keyword>
<dbReference type="Proteomes" id="UP001642405">
    <property type="component" value="Unassembled WGS sequence"/>
</dbReference>
<dbReference type="InterPro" id="IPR001509">
    <property type="entry name" value="Epimerase_deHydtase"/>
</dbReference>
<dbReference type="PANTHER" id="PTHR10366:SF564">
    <property type="entry name" value="STEROL-4-ALPHA-CARBOXYLATE 3-DEHYDROGENASE, DECARBOXYLATING"/>
    <property type="match status" value="1"/>
</dbReference>
<evidence type="ECO:0000256" key="1">
    <source>
        <dbReference type="ARBA" id="ARBA00023002"/>
    </source>
</evidence>
<keyword evidence="1" id="KW-0560">Oxidoreductase</keyword>
<dbReference type="SUPFAM" id="SSF51735">
    <property type="entry name" value="NAD(P)-binding Rossmann-fold domains"/>
    <property type="match status" value="1"/>
</dbReference>
<dbReference type="EMBL" id="CAWUHB010000004">
    <property type="protein sequence ID" value="CAK7211499.1"/>
    <property type="molecule type" value="Genomic_DNA"/>
</dbReference>
<evidence type="ECO:0000259" key="4">
    <source>
        <dbReference type="Pfam" id="PF01370"/>
    </source>
</evidence>
<organism evidence="5 6">
    <name type="scientific">Sporothrix curviconia</name>
    <dbReference type="NCBI Taxonomy" id="1260050"/>
    <lineage>
        <taxon>Eukaryota</taxon>
        <taxon>Fungi</taxon>
        <taxon>Dikarya</taxon>
        <taxon>Ascomycota</taxon>
        <taxon>Pezizomycotina</taxon>
        <taxon>Sordariomycetes</taxon>
        <taxon>Sordariomycetidae</taxon>
        <taxon>Ophiostomatales</taxon>
        <taxon>Ophiostomataceae</taxon>
        <taxon>Sporothrix</taxon>
    </lineage>
</organism>
<dbReference type="InterPro" id="IPR050425">
    <property type="entry name" value="NAD(P)_dehydrat-like"/>
</dbReference>
<dbReference type="CDD" id="cd05227">
    <property type="entry name" value="AR_SDR_e"/>
    <property type="match status" value="1"/>
</dbReference>
<gene>
    <name evidence="5" type="ORF">SCUCBS95973_001136</name>
</gene>
<comment type="caution">
    <text evidence="5">The sequence shown here is derived from an EMBL/GenBank/DDBJ whole genome shotgun (WGS) entry which is preliminary data.</text>
</comment>
<comment type="similarity">
    <text evidence="2">Belongs to the NAD(P)-dependent epimerase/dehydratase family. Dihydroflavonol-4-reductase subfamily.</text>
</comment>
<feature type="region of interest" description="Disordered" evidence="3">
    <location>
        <begin position="1"/>
        <end position="59"/>
    </location>
</feature>
<evidence type="ECO:0000256" key="2">
    <source>
        <dbReference type="ARBA" id="ARBA00023445"/>
    </source>
</evidence>
<reference evidence="5 6" key="1">
    <citation type="submission" date="2024-01" db="EMBL/GenBank/DDBJ databases">
        <authorList>
            <person name="Allen C."/>
            <person name="Tagirdzhanova G."/>
        </authorList>
    </citation>
    <scope>NUCLEOTIDE SEQUENCE [LARGE SCALE GENOMIC DNA]</scope>
</reference>
<accession>A0ABP0AWI2</accession>
<proteinExistence type="inferred from homology"/>
<dbReference type="Gene3D" id="3.40.50.720">
    <property type="entry name" value="NAD(P)-binding Rossmann-like Domain"/>
    <property type="match status" value="1"/>
</dbReference>